<accession>A0A4C1V3P0</accession>
<reference evidence="1 2" key="1">
    <citation type="journal article" date="2019" name="Commun. Biol.">
        <title>The bagworm genome reveals a unique fibroin gene that provides high tensile strength.</title>
        <authorList>
            <person name="Kono N."/>
            <person name="Nakamura H."/>
            <person name="Ohtoshi R."/>
            <person name="Tomita M."/>
            <person name="Numata K."/>
            <person name="Arakawa K."/>
        </authorList>
    </citation>
    <scope>NUCLEOTIDE SEQUENCE [LARGE SCALE GENOMIC DNA]</scope>
</reference>
<dbReference type="Proteomes" id="UP000299102">
    <property type="component" value="Unassembled WGS sequence"/>
</dbReference>
<proteinExistence type="predicted"/>
<comment type="caution">
    <text evidence="1">The sequence shown here is derived from an EMBL/GenBank/DDBJ whole genome shotgun (WGS) entry which is preliminary data.</text>
</comment>
<name>A0A4C1V3P0_EUMVA</name>
<sequence>MDLHCGQLDHQVRGRTKDFAYEVEIKNGNRLLRRIEQAFMKKEEETRLGTTTTNMRKHARLCIRNGGLQYNRVRPGILRRNVSDMKYLYTLIQFSPRHVLTLALSHPFNQ</sequence>
<protein>
    <submittedName>
        <fullName evidence="1">Uncharacterized protein</fullName>
    </submittedName>
</protein>
<dbReference type="EMBL" id="BGZK01000266">
    <property type="protein sequence ID" value="GBP32897.1"/>
    <property type="molecule type" value="Genomic_DNA"/>
</dbReference>
<keyword evidence="2" id="KW-1185">Reference proteome</keyword>
<evidence type="ECO:0000313" key="1">
    <source>
        <dbReference type="EMBL" id="GBP32897.1"/>
    </source>
</evidence>
<organism evidence="1 2">
    <name type="scientific">Eumeta variegata</name>
    <name type="common">Bagworm moth</name>
    <name type="synonym">Eumeta japonica</name>
    <dbReference type="NCBI Taxonomy" id="151549"/>
    <lineage>
        <taxon>Eukaryota</taxon>
        <taxon>Metazoa</taxon>
        <taxon>Ecdysozoa</taxon>
        <taxon>Arthropoda</taxon>
        <taxon>Hexapoda</taxon>
        <taxon>Insecta</taxon>
        <taxon>Pterygota</taxon>
        <taxon>Neoptera</taxon>
        <taxon>Endopterygota</taxon>
        <taxon>Lepidoptera</taxon>
        <taxon>Glossata</taxon>
        <taxon>Ditrysia</taxon>
        <taxon>Tineoidea</taxon>
        <taxon>Psychidae</taxon>
        <taxon>Oiketicinae</taxon>
        <taxon>Eumeta</taxon>
    </lineage>
</organism>
<evidence type="ECO:0000313" key="2">
    <source>
        <dbReference type="Proteomes" id="UP000299102"/>
    </source>
</evidence>
<gene>
    <name evidence="1" type="ORF">EVAR_81688_1</name>
</gene>
<dbReference type="AlphaFoldDB" id="A0A4C1V3P0"/>